<dbReference type="Proteomes" id="UP001328107">
    <property type="component" value="Unassembled WGS sequence"/>
</dbReference>
<protein>
    <submittedName>
        <fullName evidence="1">Uncharacterized protein</fullName>
    </submittedName>
</protein>
<accession>A0AAN4ZK43</accession>
<comment type="caution">
    <text evidence="1">The sequence shown here is derived from an EMBL/GenBank/DDBJ whole genome shotgun (WGS) entry which is preliminary data.</text>
</comment>
<evidence type="ECO:0000313" key="1">
    <source>
        <dbReference type="EMBL" id="GMR40799.1"/>
    </source>
</evidence>
<dbReference type="EMBL" id="BTRK01000003">
    <property type="protein sequence ID" value="GMR40799.1"/>
    <property type="molecule type" value="Genomic_DNA"/>
</dbReference>
<gene>
    <name evidence="1" type="ORF">PMAYCL1PPCAC_10994</name>
</gene>
<evidence type="ECO:0000313" key="2">
    <source>
        <dbReference type="Proteomes" id="UP001328107"/>
    </source>
</evidence>
<keyword evidence="2" id="KW-1185">Reference proteome</keyword>
<feature type="non-terminal residue" evidence="1">
    <location>
        <position position="243"/>
    </location>
</feature>
<name>A0AAN4ZK43_9BILA</name>
<dbReference type="AlphaFoldDB" id="A0AAN4ZK43"/>
<proteinExistence type="predicted"/>
<sequence>MIESLPALNRLFSCLYCNEECKDLNSLSSVSTHFYNGVHEFMMKEGNRPGIKSVVFERGMIGLEVDIFLFLNNVAFHGLANLDMSRIKKSAREPRLRVMLTGAEDPIIEQLAAFLCSSIKNVVIAEFISFFTFSDLTLCVKLLGSSTIRNLRFTFEILDDTKIPFIFSTMPKATECLSIRMFSQLQINDPAAFVRALYTNSITRIRLANHSFLQPPFPDFFGLPHTYWELFINEKLSNGSFEW</sequence>
<reference evidence="2" key="1">
    <citation type="submission" date="2022-10" db="EMBL/GenBank/DDBJ databases">
        <title>Genome assembly of Pristionchus species.</title>
        <authorList>
            <person name="Yoshida K."/>
            <person name="Sommer R.J."/>
        </authorList>
    </citation>
    <scope>NUCLEOTIDE SEQUENCE [LARGE SCALE GENOMIC DNA]</scope>
    <source>
        <strain evidence="2">RS5460</strain>
    </source>
</reference>
<organism evidence="1 2">
    <name type="scientific">Pristionchus mayeri</name>
    <dbReference type="NCBI Taxonomy" id="1317129"/>
    <lineage>
        <taxon>Eukaryota</taxon>
        <taxon>Metazoa</taxon>
        <taxon>Ecdysozoa</taxon>
        <taxon>Nematoda</taxon>
        <taxon>Chromadorea</taxon>
        <taxon>Rhabditida</taxon>
        <taxon>Rhabditina</taxon>
        <taxon>Diplogasteromorpha</taxon>
        <taxon>Diplogasteroidea</taxon>
        <taxon>Neodiplogasteridae</taxon>
        <taxon>Pristionchus</taxon>
    </lineage>
</organism>